<evidence type="ECO:0000313" key="1">
    <source>
        <dbReference type="EMBL" id="MBX51164.1"/>
    </source>
</evidence>
<protein>
    <submittedName>
        <fullName evidence="1">Uncharacterized protein</fullName>
    </submittedName>
</protein>
<dbReference type="EMBL" id="GGEC01070680">
    <property type="protein sequence ID" value="MBX51164.1"/>
    <property type="molecule type" value="Transcribed_RNA"/>
</dbReference>
<accession>A0A2P2P8R8</accession>
<sequence>MASLVLSPMVELLYLLKFNLYPS</sequence>
<dbReference type="AlphaFoldDB" id="A0A2P2P8R8"/>
<name>A0A2P2P8R8_RHIMU</name>
<reference evidence="1" key="1">
    <citation type="submission" date="2018-02" db="EMBL/GenBank/DDBJ databases">
        <title>Rhizophora mucronata_Transcriptome.</title>
        <authorList>
            <person name="Meera S.P."/>
            <person name="Sreeshan A."/>
            <person name="Augustine A."/>
        </authorList>
    </citation>
    <scope>NUCLEOTIDE SEQUENCE</scope>
    <source>
        <tissue evidence="1">Leaf</tissue>
    </source>
</reference>
<proteinExistence type="predicted"/>
<organism evidence="1">
    <name type="scientific">Rhizophora mucronata</name>
    <name type="common">Asiatic mangrove</name>
    <dbReference type="NCBI Taxonomy" id="61149"/>
    <lineage>
        <taxon>Eukaryota</taxon>
        <taxon>Viridiplantae</taxon>
        <taxon>Streptophyta</taxon>
        <taxon>Embryophyta</taxon>
        <taxon>Tracheophyta</taxon>
        <taxon>Spermatophyta</taxon>
        <taxon>Magnoliopsida</taxon>
        <taxon>eudicotyledons</taxon>
        <taxon>Gunneridae</taxon>
        <taxon>Pentapetalae</taxon>
        <taxon>rosids</taxon>
        <taxon>fabids</taxon>
        <taxon>Malpighiales</taxon>
        <taxon>Rhizophoraceae</taxon>
        <taxon>Rhizophora</taxon>
    </lineage>
</organism>